<evidence type="ECO:0000256" key="3">
    <source>
        <dbReference type="ARBA" id="ARBA00022816"/>
    </source>
</evidence>
<comment type="similarity">
    <text evidence="1 9">Belongs to the nucleoporin Nup84/Nup107 family.</text>
</comment>
<dbReference type="PANTHER" id="PTHR13003:SF2">
    <property type="entry name" value="NUCLEAR PORE COMPLEX PROTEIN NUP107"/>
    <property type="match status" value="1"/>
</dbReference>
<dbReference type="EMBL" id="JAKMXF010000310">
    <property type="protein sequence ID" value="KAI6650813.1"/>
    <property type="molecule type" value="Genomic_DNA"/>
</dbReference>
<evidence type="ECO:0000256" key="1">
    <source>
        <dbReference type="ARBA" id="ARBA00009510"/>
    </source>
</evidence>
<dbReference type="InterPro" id="IPR007252">
    <property type="entry name" value="Nup84/Nup107"/>
</dbReference>
<comment type="subunit">
    <text evidence="9">Part of the nuclear pore complex (NPC).</text>
</comment>
<dbReference type="Gene3D" id="1.10.3450.20">
    <property type="match status" value="1"/>
</dbReference>
<dbReference type="Gene3D" id="1.20.190.50">
    <property type="match status" value="1"/>
</dbReference>
<keyword evidence="8 9" id="KW-0539">Nucleus</keyword>
<proteinExistence type="inferred from homology"/>
<gene>
    <name evidence="10" type="ORF">LOD99_7864</name>
</gene>
<dbReference type="GO" id="GO:0006606">
    <property type="term" value="P:protein import into nucleus"/>
    <property type="evidence" value="ECO:0007669"/>
    <property type="project" value="TreeGrafter"/>
</dbReference>
<comment type="function">
    <text evidence="9">Functions as a component of the nuclear pore complex (NPC).</text>
</comment>
<dbReference type="PANTHER" id="PTHR13003">
    <property type="entry name" value="NUP107-RELATED"/>
    <property type="match status" value="1"/>
</dbReference>
<dbReference type="GO" id="GO:0031965">
    <property type="term" value="C:nuclear membrane"/>
    <property type="evidence" value="ECO:0007669"/>
    <property type="project" value="UniProtKB-SubCell"/>
</dbReference>
<evidence type="ECO:0000256" key="8">
    <source>
        <dbReference type="ARBA" id="ARBA00023242"/>
    </source>
</evidence>
<keyword evidence="11" id="KW-1185">Reference proteome</keyword>
<dbReference type="GO" id="GO:0006406">
    <property type="term" value="P:mRNA export from nucleus"/>
    <property type="evidence" value="ECO:0007669"/>
    <property type="project" value="TreeGrafter"/>
</dbReference>
<dbReference type="GO" id="GO:0017056">
    <property type="term" value="F:structural constituent of nuclear pore"/>
    <property type="evidence" value="ECO:0007669"/>
    <property type="project" value="UniProtKB-UniRule"/>
</dbReference>
<evidence type="ECO:0000256" key="5">
    <source>
        <dbReference type="ARBA" id="ARBA00023010"/>
    </source>
</evidence>
<keyword evidence="3" id="KW-0509">mRNA transport</keyword>
<dbReference type="Proteomes" id="UP001165289">
    <property type="component" value="Unassembled WGS sequence"/>
</dbReference>
<evidence type="ECO:0000256" key="6">
    <source>
        <dbReference type="ARBA" id="ARBA00023132"/>
    </source>
</evidence>
<comment type="subcellular location">
    <subcellularLocation>
        <location evidence="9">Nucleus</location>
        <location evidence="9">Nuclear pore complex</location>
    </subcellularLocation>
    <subcellularLocation>
        <location evidence="9">Nucleus membrane</location>
    </subcellularLocation>
</comment>
<sequence>MANISGFNAKTKSLIKYPNLHSAIRPVPHSIDVPVPKFTNLDFISEIDDCETRDSLIREDEDFIPCVLSRSNSPQLFNQSELNDLARDLDLPKESAELLGSRLKEKNLLLPETKFYSYRNREIEFLKYYIMEDGFVFCHDVSPIVNALGCPYVPNDWRVFIDSSQQSLKCVLLHNGNKFSSIPIGHSPLVDPLKILLPPLHIKLGLMKQFVRALDKEGNCFKYITEKFYYLSDEKRKVGIFDCPQIRQLVRDDNFSNSMICKEKCAWNAFVNVMKNFLGNTKSPNYTILVNELIESYKNLGCNMSVKVHFLHSHIDYFPENLGAVSEEQDGQPYEPLRLESLLSDVEPSFSTTRPTPEYLAGNDLDKFNLNAINLFTQFHLSLKQFLSSYERFTSDGILESIKFYQDICIKQIDSFETLKQNSFSLQEKSIRDLQQLHHRLTQEYHTWKLIQFLHSELTLDGYNAKKMETEERKEIHFVSEKRVVEHLLQYDPNVRRYNAVVQWLENLAKCELDINPLKAKCLAKNICSENTLLELKEFRNKKTPLKLHLVSEMDPDAPLRQKKQLSDLDQKDELMLSQCIWYQLRGGRIEEAQEILEKVGQPLKASIFEGGRFYHDPNYDVEPEDVTNPAPIEGNLKRDIWKFIVWKMSEETQFNVYERATYGTLSGNLQAILPACKTWDDWLWASYKVMLDVYYESEIRHTPHNRRGNAPKELPSIYWQQNLQPEIIFADIQAVKHENIRTYANSTFGLIQFHLITSQLEELIDTICSWFENGEENDSNPGTHLLRFTTHFVIYCRHIELPVNDEKCDTIICAYIRELTRLNYFEMIGTYTACLADISQQVTCYSNLLQLLPNAESQKRCLDVAKDAGLNINSIIRRTVEAIKGENIICNIQDVSNSDSLSEFDLKKIQIIDWLLYDDDQLSEALAQGLALIRLFLCRNKYLAASNVFMKLPRNILHILLDQWKRSKGNTATSADFENVIKEYLCFSAYFEARDAFDDWFTYYYQKKPHPPQSPFNNDFISDVVSEERISEFNKQMETWQEIMESYQLTAKNKIEKVLLFEGGWMLDRYDLGDVERARQKELLRRNCIPNLCFLLYSLLKDCGYYHNCLRIANLVVCEDYKLYQLFTTQELTKLICLMRESTILMSERKESDYLGYPML</sequence>
<evidence type="ECO:0000256" key="9">
    <source>
        <dbReference type="RuleBase" id="RU365072"/>
    </source>
</evidence>
<evidence type="ECO:0000256" key="4">
    <source>
        <dbReference type="ARBA" id="ARBA00022927"/>
    </source>
</evidence>
<protein>
    <recommendedName>
        <fullName evidence="9">Nuclear pore complex protein</fullName>
    </recommendedName>
</protein>
<keyword evidence="5 9" id="KW-0811">Translocation</keyword>
<organism evidence="10 11">
    <name type="scientific">Oopsacas minuta</name>
    <dbReference type="NCBI Taxonomy" id="111878"/>
    <lineage>
        <taxon>Eukaryota</taxon>
        <taxon>Metazoa</taxon>
        <taxon>Porifera</taxon>
        <taxon>Hexactinellida</taxon>
        <taxon>Hexasterophora</taxon>
        <taxon>Lyssacinosida</taxon>
        <taxon>Leucopsacidae</taxon>
        <taxon>Oopsacas</taxon>
    </lineage>
</organism>
<reference evidence="10 11" key="1">
    <citation type="journal article" date="2023" name="BMC Biol.">
        <title>The compact genome of the sponge Oopsacas minuta (Hexactinellida) is lacking key metazoan core genes.</title>
        <authorList>
            <person name="Santini S."/>
            <person name="Schenkelaars Q."/>
            <person name="Jourda C."/>
            <person name="Duchesne M."/>
            <person name="Belahbib H."/>
            <person name="Rocher C."/>
            <person name="Selva M."/>
            <person name="Riesgo A."/>
            <person name="Vervoort M."/>
            <person name="Leys S.P."/>
            <person name="Kodjabachian L."/>
            <person name="Le Bivic A."/>
            <person name="Borchiellini C."/>
            <person name="Claverie J.M."/>
            <person name="Renard E."/>
        </authorList>
    </citation>
    <scope>NUCLEOTIDE SEQUENCE [LARGE SCALE GENOMIC DNA]</scope>
    <source>
        <strain evidence="10">SPO-2</strain>
    </source>
</reference>
<evidence type="ECO:0000256" key="2">
    <source>
        <dbReference type="ARBA" id="ARBA00022448"/>
    </source>
</evidence>
<accession>A0AAV7JQ64</accession>
<evidence type="ECO:0000313" key="11">
    <source>
        <dbReference type="Proteomes" id="UP001165289"/>
    </source>
</evidence>
<dbReference type="Pfam" id="PF04121">
    <property type="entry name" value="Nup84_Nup100"/>
    <property type="match status" value="1"/>
</dbReference>
<dbReference type="GO" id="GO:0031080">
    <property type="term" value="C:nuclear pore outer ring"/>
    <property type="evidence" value="ECO:0007669"/>
    <property type="project" value="TreeGrafter"/>
</dbReference>
<dbReference type="GO" id="GO:0000973">
    <property type="term" value="P:post-transcriptional tethering of RNA polymerase II gene DNA at nuclear periphery"/>
    <property type="evidence" value="ECO:0007669"/>
    <property type="project" value="TreeGrafter"/>
</dbReference>
<name>A0AAV7JQ64_9METZ</name>
<keyword evidence="6 9" id="KW-0906">Nuclear pore complex</keyword>
<keyword evidence="4" id="KW-0653">Protein transport</keyword>
<dbReference type="AlphaFoldDB" id="A0AAV7JQ64"/>
<comment type="caution">
    <text evidence="10">The sequence shown here is derived from an EMBL/GenBank/DDBJ whole genome shotgun (WGS) entry which is preliminary data.</text>
</comment>
<keyword evidence="2 9" id="KW-0813">Transport</keyword>
<evidence type="ECO:0000313" key="10">
    <source>
        <dbReference type="EMBL" id="KAI6650813.1"/>
    </source>
</evidence>
<evidence type="ECO:0000256" key="7">
    <source>
        <dbReference type="ARBA" id="ARBA00023136"/>
    </source>
</evidence>
<keyword evidence="7 9" id="KW-0472">Membrane</keyword>
<dbReference type="FunFam" id="1.10.3450.20:FF:000001">
    <property type="entry name" value="Nuclear pore complex protein"/>
    <property type="match status" value="1"/>
</dbReference>